<dbReference type="InterPro" id="IPR029044">
    <property type="entry name" value="Nucleotide-diphossugar_trans"/>
</dbReference>
<organism evidence="1 2">
    <name type="scientific">Veillonella atypica KON</name>
    <dbReference type="NCBI Taxonomy" id="1128111"/>
    <lineage>
        <taxon>Bacteria</taxon>
        <taxon>Bacillati</taxon>
        <taxon>Bacillota</taxon>
        <taxon>Negativicutes</taxon>
        <taxon>Veillonellales</taxon>
        <taxon>Veillonellaceae</taxon>
        <taxon>Veillonella</taxon>
    </lineage>
</organism>
<evidence type="ECO:0000313" key="2">
    <source>
        <dbReference type="Proteomes" id="UP000010412"/>
    </source>
</evidence>
<name>A0ABN0IJP3_9FIRM</name>
<dbReference type="Gene3D" id="3.90.550.10">
    <property type="entry name" value="Spore Coat Polysaccharide Biosynthesis Protein SpsA, Chain A"/>
    <property type="match status" value="1"/>
</dbReference>
<evidence type="ECO:0008006" key="3">
    <source>
        <dbReference type="Google" id="ProtNLM"/>
    </source>
</evidence>
<comment type="caution">
    <text evidence="1">The sequence shown here is derived from an EMBL/GenBank/DDBJ whole genome shotgun (WGS) entry which is preliminary data.</text>
</comment>
<reference evidence="1 2" key="1">
    <citation type="submission" date="2012-05" db="EMBL/GenBank/DDBJ databases">
        <authorList>
            <person name="Weinstock G."/>
            <person name="Sodergren E."/>
            <person name="Lobos E.A."/>
            <person name="Fulton L."/>
            <person name="Fulton R."/>
            <person name="Courtney L."/>
            <person name="Fronick C."/>
            <person name="O'Laughlin M."/>
            <person name="Godfrey J."/>
            <person name="Wilson R.M."/>
            <person name="Miner T."/>
            <person name="Farmer C."/>
            <person name="Delehaunty K."/>
            <person name="Cordes M."/>
            <person name="Minx P."/>
            <person name="Tomlinson C."/>
            <person name="Chen J."/>
            <person name="Wollam A."/>
            <person name="Pepin K.H."/>
            <person name="Bhonagiri V."/>
            <person name="Zhang X."/>
            <person name="Suruliraj S."/>
            <person name="Warren W."/>
            <person name="Mitreva M."/>
            <person name="Mardis E.R."/>
            <person name="Wilson R.K."/>
        </authorList>
    </citation>
    <scope>NUCLEOTIDE SEQUENCE [LARGE SCALE GENOMIC DNA]</scope>
    <source>
        <strain evidence="1 2">KON</strain>
    </source>
</reference>
<dbReference type="InterPro" id="IPR011009">
    <property type="entry name" value="Kinase-like_dom_sf"/>
</dbReference>
<dbReference type="EMBL" id="AMEX01000029">
    <property type="protein sequence ID" value="EKY18779.1"/>
    <property type="molecule type" value="Genomic_DNA"/>
</dbReference>
<accession>A0ABN0IJP3</accession>
<dbReference type="Proteomes" id="UP000010412">
    <property type="component" value="Unassembled WGS sequence"/>
</dbReference>
<protein>
    <recommendedName>
        <fullName evidence="3">Capsular biosynthesis protein</fullName>
    </recommendedName>
</protein>
<sequence length="552" mass="64963">MKALLIPSALLVPSDMRNKFGELPTALFPLGNKTMIERLYDKYKDIVDVIYIVVKRKQLLINDYINSKKLPIRIIELDELRDLGYTIQYGMEFILGQEPLIDYIYVNFADFLLDEHVPINNHNFFYYASGMSTDEWTYFKDNNGIITDILDKCPLSENHQISNFSGIFVGLFGFTNPHYFLELLKQYSNVHSDMDTFYQAIFTYSQEYPFTILHSQNWFDVGHSDNYSKATTSVAARSFNSIEIDEQRGILKKKSENKEKLVNEIRWYLRIPNKLQYLLPRVYDYSLDLTDPYVSMEYYGYHTLHESLVFGDLPLVKWQAIFQKLLFAINDMGKFTVTGERIQFEAALRDIYLQKTFDRLDMMRNEPDFHSFFENTITINEKEYRSLNEYLKMLPQLIEKLVVYTFTGQFNIIHGDLCFANILIEDTYDFIRVIDPRGKFGTFDIYGDARYELAKLMHTLEGKYDFIIEDMFDIDVIGNTIEYHVHKQIDNITNVFLDVFRESIDNIQAVRLIEATLFLSMIPLHSDYKQRQFAMLATGVMLLEQVIREIEG</sequence>
<gene>
    <name evidence="1" type="ORF">HMPREF0870_01341</name>
</gene>
<proteinExistence type="predicted"/>
<evidence type="ECO:0000313" key="1">
    <source>
        <dbReference type="EMBL" id="EKY18779.1"/>
    </source>
</evidence>
<dbReference type="SUPFAM" id="SSF53448">
    <property type="entry name" value="Nucleotide-diphospho-sugar transferases"/>
    <property type="match status" value="1"/>
</dbReference>
<dbReference type="RefSeq" id="WP_005383698.1">
    <property type="nucleotide sequence ID" value="NZ_KB291588.1"/>
</dbReference>
<dbReference type="SUPFAM" id="SSF56112">
    <property type="entry name" value="Protein kinase-like (PK-like)"/>
    <property type="match status" value="1"/>
</dbReference>
<keyword evidence="2" id="KW-1185">Reference proteome</keyword>